<comment type="similarity">
    <text evidence="7">Belongs to the QueC family.</text>
</comment>
<dbReference type="Proteomes" id="UP001576784">
    <property type="component" value="Unassembled WGS sequence"/>
</dbReference>
<reference evidence="10 11" key="1">
    <citation type="submission" date="2024-09" db="EMBL/GenBank/DDBJ databases">
        <title>Floridaenema gen nov. (Aerosakkonemataceae, Aerosakkonematales ord. nov., Cyanobacteria) from benthic tropical and subtropical fresh waters, with the description of four new species.</title>
        <authorList>
            <person name="Moretto J.A."/>
            <person name="Berthold D.E."/>
            <person name="Lefler F.W."/>
            <person name="Huang I.-S."/>
            <person name="Laughinghouse H. IV."/>
        </authorList>
    </citation>
    <scope>NUCLEOTIDE SEQUENCE [LARGE SCALE GENOMIC DNA]</scope>
    <source>
        <strain evidence="10 11">BLCC-F50</strain>
    </source>
</reference>
<keyword evidence="5" id="KW-0862">Zinc</keyword>
<dbReference type="PANTHER" id="PTHR42914:SF1">
    <property type="entry name" value="7-CYANO-7-DEAZAGUANINE SYNTHASE"/>
    <property type="match status" value="1"/>
</dbReference>
<keyword evidence="3" id="KW-0479">Metal-binding</keyword>
<keyword evidence="11" id="KW-1185">Reference proteome</keyword>
<keyword evidence="2 10" id="KW-0436">Ligase</keyword>
<name>A0ABV4XRN2_9CYAN</name>
<dbReference type="InterPro" id="IPR018317">
    <property type="entry name" value="QueC"/>
</dbReference>
<dbReference type="EC" id="6.3.4.20" evidence="8"/>
<proteinExistence type="inferred from homology"/>
<dbReference type="InterPro" id="IPR014729">
    <property type="entry name" value="Rossmann-like_a/b/a_fold"/>
</dbReference>
<dbReference type="SUPFAM" id="SSF52402">
    <property type="entry name" value="Adenine nucleotide alpha hydrolases-like"/>
    <property type="match status" value="1"/>
</dbReference>
<dbReference type="Pfam" id="PF06508">
    <property type="entry name" value="QueC"/>
    <property type="match status" value="1"/>
</dbReference>
<dbReference type="GO" id="GO:0016874">
    <property type="term" value="F:ligase activity"/>
    <property type="evidence" value="ECO:0007669"/>
    <property type="project" value="UniProtKB-KW"/>
</dbReference>
<organism evidence="10 11">
    <name type="scientific">Floridaenema flaviceps BLCC-F50</name>
    <dbReference type="NCBI Taxonomy" id="3153642"/>
    <lineage>
        <taxon>Bacteria</taxon>
        <taxon>Bacillati</taxon>
        <taxon>Cyanobacteriota</taxon>
        <taxon>Cyanophyceae</taxon>
        <taxon>Oscillatoriophycideae</taxon>
        <taxon>Aerosakkonematales</taxon>
        <taxon>Aerosakkonemataceae</taxon>
        <taxon>Floridanema</taxon>
        <taxon>Floridanema flaviceps</taxon>
    </lineage>
</organism>
<evidence type="ECO:0000256" key="8">
    <source>
        <dbReference type="ARBA" id="ARBA00039149"/>
    </source>
</evidence>
<keyword evidence="4" id="KW-0547">Nucleotide-binding</keyword>
<sequence>MKFIVEDKDTLVMLSAGMESTIMLHALKKRLTSRLGAIFINVGQYSAERQLSYAKKVCNELGVPLEYIDIPNLRNLLIAYSEPPYETVTEGGLDERIPRGSCMIQTMCGIHAAYHKYEYVYYGGTKSDISRVPNLPLLVSTVETVIRLNTGIQISVKAPFIEMEDDDVLQLGLDEGINLSESWSCTWGNLYHCGECERCQKRKSVFARLGLADPTRYMKEREISKLEALL</sequence>
<dbReference type="EMBL" id="JBHFNR010000110">
    <property type="protein sequence ID" value="MFB2894375.1"/>
    <property type="molecule type" value="Genomic_DNA"/>
</dbReference>
<comment type="caution">
    <text evidence="10">The sequence shown here is derived from an EMBL/GenBank/DDBJ whole genome shotgun (WGS) entry which is preliminary data.</text>
</comment>
<evidence type="ECO:0000313" key="10">
    <source>
        <dbReference type="EMBL" id="MFB2894375.1"/>
    </source>
</evidence>
<comment type="pathway">
    <text evidence="1">Purine metabolism; 7-cyano-7-deazaguanine biosynthesis.</text>
</comment>
<evidence type="ECO:0000256" key="6">
    <source>
        <dbReference type="ARBA" id="ARBA00022840"/>
    </source>
</evidence>
<evidence type="ECO:0000256" key="7">
    <source>
        <dbReference type="ARBA" id="ARBA00037993"/>
    </source>
</evidence>
<evidence type="ECO:0000256" key="2">
    <source>
        <dbReference type="ARBA" id="ARBA00022598"/>
    </source>
</evidence>
<accession>A0ABV4XRN2</accession>
<comment type="catalytic activity">
    <reaction evidence="9">
        <text>7-carboxy-7-carbaguanine + NH4(+) + 2 ATP = 7-cyano-7-carbaguanine + 2 AMP + 2 diphosphate + 2 H(+)</text>
        <dbReference type="Rhea" id="RHEA:27982"/>
        <dbReference type="ChEBI" id="CHEBI:15378"/>
        <dbReference type="ChEBI" id="CHEBI:28938"/>
        <dbReference type="ChEBI" id="CHEBI:30616"/>
        <dbReference type="ChEBI" id="CHEBI:33019"/>
        <dbReference type="ChEBI" id="CHEBI:45075"/>
        <dbReference type="ChEBI" id="CHEBI:61036"/>
        <dbReference type="ChEBI" id="CHEBI:456215"/>
        <dbReference type="EC" id="6.3.4.20"/>
    </reaction>
</comment>
<evidence type="ECO:0000256" key="5">
    <source>
        <dbReference type="ARBA" id="ARBA00022833"/>
    </source>
</evidence>
<dbReference type="RefSeq" id="WP_413264023.1">
    <property type="nucleotide sequence ID" value="NZ_JBHFNR010000110.1"/>
</dbReference>
<evidence type="ECO:0000256" key="3">
    <source>
        <dbReference type="ARBA" id="ARBA00022723"/>
    </source>
</evidence>
<keyword evidence="6" id="KW-0067">ATP-binding</keyword>
<dbReference type="Gene3D" id="3.40.50.620">
    <property type="entry name" value="HUPs"/>
    <property type="match status" value="1"/>
</dbReference>
<dbReference type="PANTHER" id="PTHR42914">
    <property type="entry name" value="7-CYANO-7-DEAZAGUANINE SYNTHASE"/>
    <property type="match status" value="1"/>
</dbReference>
<evidence type="ECO:0000256" key="9">
    <source>
        <dbReference type="ARBA" id="ARBA00047890"/>
    </source>
</evidence>
<evidence type="ECO:0000256" key="1">
    <source>
        <dbReference type="ARBA" id="ARBA00005061"/>
    </source>
</evidence>
<gene>
    <name evidence="10" type="ORF">ACE1CI_15815</name>
</gene>
<evidence type="ECO:0000313" key="11">
    <source>
        <dbReference type="Proteomes" id="UP001576784"/>
    </source>
</evidence>
<protein>
    <recommendedName>
        <fullName evidence="8">7-cyano-7-deazaguanine synthase</fullName>
        <ecNumber evidence="8">6.3.4.20</ecNumber>
    </recommendedName>
</protein>
<evidence type="ECO:0000256" key="4">
    <source>
        <dbReference type="ARBA" id="ARBA00022741"/>
    </source>
</evidence>